<accession>I2H1C9</accession>
<dbReference type="PANTHER" id="PTHR13050:SF7">
    <property type="entry name" value="VESICLE TRANSPORT PROTEIN USE1"/>
    <property type="match status" value="1"/>
</dbReference>
<dbReference type="GO" id="GO:0098554">
    <property type="term" value="C:cytoplasmic side of endoplasmic reticulum membrane"/>
    <property type="evidence" value="ECO:0007669"/>
    <property type="project" value="EnsemblFungi"/>
</dbReference>
<reference evidence="11 12" key="1">
    <citation type="journal article" date="2011" name="Proc. Natl. Acad. Sci. U.S.A.">
        <title>Evolutionary erosion of yeast sex chromosomes by mating-type switching accidents.</title>
        <authorList>
            <person name="Gordon J.L."/>
            <person name="Armisen D."/>
            <person name="Proux-Wera E."/>
            <person name="Oheigeartaigh S.S."/>
            <person name="Byrne K.P."/>
            <person name="Wolfe K.H."/>
        </authorList>
    </citation>
    <scope>NUCLEOTIDE SEQUENCE [LARGE SCALE GENOMIC DNA]</scope>
    <source>
        <strain evidence="12">ATCC 34711 / CBS 6284 / DSM 70876 / NBRC 10599 / NRRL Y-10934 / UCD 77-7</strain>
    </source>
</reference>
<evidence type="ECO:0000256" key="4">
    <source>
        <dbReference type="ARBA" id="ARBA00022692"/>
    </source>
</evidence>
<evidence type="ECO:0000256" key="5">
    <source>
        <dbReference type="ARBA" id="ARBA00022824"/>
    </source>
</evidence>
<name>I2H1C9_HENB6</name>
<evidence type="ECO:0000256" key="3">
    <source>
        <dbReference type="ARBA" id="ARBA00022448"/>
    </source>
</evidence>
<dbReference type="Proteomes" id="UP000002866">
    <property type="component" value="Chromosome 3"/>
</dbReference>
<evidence type="ECO:0000256" key="10">
    <source>
        <dbReference type="SAM" id="Phobius"/>
    </source>
</evidence>
<comment type="subcellular location">
    <subcellularLocation>
        <location evidence="1">Endoplasmic reticulum membrane</location>
        <topology evidence="1">Single-pass type IV membrane protein</topology>
    </subcellularLocation>
</comment>
<dbReference type="GO" id="GO:0006890">
    <property type="term" value="P:retrograde vesicle-mediated transport, Golgi to endoplasmic reticulum"/>
    <property type="evidence" value="ECO:0007669"/>
    <property type="project" value="EnsemblFungi"/>
</dbReference>
<comment type="similarity">
    <text evidence="2">Belongs to the USE1 family.</text>
</comment>
<dbReference type="GeneID" id="14495161"/>
<evidence type="ECO:0000313" key="11">
    <source>
        <dbReference type="EMBL" id="CCH60181.1"/>
    </source>
</evidence>
<keyword evidence="9 10" id="KW-0472">Membrane</keyword>
<dbReference type="GO" id="GO:0031201">
    <property type="term" value="C:SNARE complex"/>
    <property type="evidence" value="ECO:0007669"/>
    <property type="project" value="EnsemblFungi"/>
</dbReference>
<dbReference type="EMBL" id="HE806318">
    <property type="protein sequence ID" value="CCH60181.1"/>
    <property type="molecule type" value="Genomic_DNA"/>
</dbReference>
<evidence type="ECO:0000256" key="9">
    <source>
        <dbReference type="ARBA" id="ARBA00023136"/>
    </source>
</evidence>
<keyword evidence="6" id="KW-0931">ER-Golgi transport</keyword>
<dbReference type="GO" id="GO:0015031">
    <property type="term" value="P:protein transport"/>
    <property type="evidence" value="ECO:0007669"/>
    <property type="project" value="UniProtKB-KW"/>
</dbReference>
<feature type="transmembrane region" description="Helical" evidence="10">
    <location>
        <begin position="253"/>
        <end position="276"/>
    </location>
</feature>
<dbReference type="KEGG" id="tbl:TBLA_0C03790"/>
<dbReference type="GO" id="GO:0005484">
    <property type="term" value="F:SNAP receptor activity"/>
    <property type="evidence" value="ECO:0007669"/>
    <property type="project" value="EnsemblFungi"/>
</dbReference>
<proteinExistence type="inferred from homology"/>
<dbReference type="AlphaFoldDB" id="I2H1C9"/>
<dbReference type="InParanoid" id="I2H1C9"/>
<evidence type="ECO:0000256" key="2">
    <source>
        <dbReference type="ARBA" id="ARBA00007891"/>
    </source>
</evidence>
<dbReference type="eggNOG" id="KOG2678">
    <property type="taxonomic scope" value="Eukaryota"/>
</dbReference>
<evidence type="ECO:0000256" key="7">
    <source>
        <dbReference type="ARBA" id="ARBA00022927"/>
    </source>
</evidence>
<evidence type="ECO:0000256" key="1">
    <source>
        <dbReference type="ARBA" id="ARBA00004163"/>
    </source>
</evidence>
<keyword evidence="12" id="KW-1185">Reference proteome</keyword>
<evidence type="ECO:0000256" key="6">
    <source>
        <dbReference type="ARBA" id="ARBA00022892"/>
    </source>
</evidence>
<evidence type="ECO:0000313" key="12">
    <source>
        <dbReference type="Proteomes" id="UP000002866"/>
    </source>
</evidence>
<dbReference type="RefSeq" id="XP_004179700.1">
    <property type="nucleotide sequence ID" value="XM_004179652.1"/>
</dbReference>
<evidence type="ECO:0000256" key="8">
    <source>
        <dbReference type="ARBA" id="ARBA00022989"/>
    </source>
</evidence>
<dbReference type="FunCoup" id="I2H1C9">
    <property type="interactions" value="166"/>
</dbReference>
<organism evidence="11 12">
    <name type="scientific">Henningerozyma blattae (strain ATCC 34711 / CBS 6284 / DSM 70876 / NBRC 10599 / NRRL Y-10934 / UCD 77-7)</name>
    <name type="common">Yeast</name>
    <name type="synonym">Tetrapisispora blattae</name>
    <dbReference type="NCBI Taxonomy" id="1071380"/>
    <lineage>
        <taxon>Eukaryota</taxon>
        <taxon>Fungi</taxon>
        <taxon>Dikarya</taxon>
        <taxon>Ascomycota</taxon>
        <taxon>Saccharomycotina</taxon>
        <taxon>Saccharomycetes</taxon>
        <taxon>Saccharomycetales</taxon>
        <taxon>Saccharomycetaceae</taxon>
        <taxon>Henningerozyma</taxon>
    </lineage>
</organism>
<dbReference type="Pfam" id="PF09753">
    <property type="entry name" value="Use1"/>
    <property type="match status" value="1"/>
</dbReference>
<dbReference type="HOGENOM" id="CLU_093583_0_0_1"/>
<keyword evidence="7" id="KW-0653">Protein transport</keyword>
<dbReference type="OMA" id="GANAFND"/>
<protein>
    <submittedName>
        <fullName evidence="11">Uncharacterized protein</fullName>
    </submittedName>
</protein>
<gene>
    <name evidence="11" type="primary">TBLA0C03790</name>
    <name evidence="11" type="ORF">TBLA_0C03790</name>
</gene>
<keyword evidence="3" id="KW-0813">Transport</keyword>
<keyword evidence="4 10" id="KW-0812">Transmembrane</keyword>
<dbReference type="OrthoDB" id="4008582at2759"/>
<dbReference type="PANTHER" id="PTHR13050">
    <property type="entry name" value="USE1-LIKE PROTEIN"/>
    <property type="match status" value="1"/>
</dbReference>
<sequence>MSKILQQNLHAAKDGISDPFLNYVLDSKIEMNLRRLKETIIENQLNSKQFTSSATNLNSNRLQVTDAKSISDYQRNFNKLSFEIQKDKNEVYNQMQKHYEAQQKNTKTRRYSIDFDTAIDLNEVKPELLTDLDDSIRYREDMVNMSSGSFPNDTDGMAELRKRLLGNKDLTDGNGINNTTLDKQIKDQDNIQNNLVEDMTRLVGALKQGATAFQNALEEDTNVLGAAELGVQATQRGLGDISTKLSSYDKQKLGYMFFILTLLFMFIGLIVVYIIIKIFPAL</sequence>
<keyword evidence="8 10" id="KW-1133">Transmembrane helix</keyword>
<dbReference type="STRING" id="1071380.I2H1C9"/>
<dbReference type="InterPro" id="IPR019150">
    <property type="entry name" value="Vesicle_transport_protein_Use1"/>
</dbReference>
<keyword evidence="5" id="KW-0256">Endoplasmic reticulum</keyword>